<dbReference type="Ensembl" id="ENSMALT00000028199.1">
    <property type="protein sequence ID" value="ENSMALP00000027689.1"/>
    <property type="gene ID" value="ENSMALG00000019172.1"/>
</dbReference>
<dbReference type="PROSITE" id="PS50060">
    <property type="entry name" value="MAM_2"/>
    <property type="match status" value="1"/>
</dbReference>
<evidence type="ECO:0000256" key="1">
    <source>
        <dbReference type="SAM" id="MobiDB-lite"/>
    </source>
</evidence>
<name>A0A3Q3K2K1_MONAL</name>
<reference evidence="4" key="2">
    <citation type="submission" date="2025-09" db="UniProtKB">
        <authorList>
            <consortium name="Ensembl"/>
        </authorList>
    </citation>
    <scope>IDENTIFICATION</scope>
</reference>
<proteinExistence type="predicted"/>
<keyword evidence="2" id="KW-0472">Membrane</keyword>
<feature type="domain" description="MAM" evidence="3">
    <location>
        <begin position="73"/>
        <end position="225"/>
    </location>
</feature>
<keyword evidence="5" id="KW-1185">Reference proteome</keyword>
<dbReference type="Proteomes" id="UP000261600">
    <property type="component" value="Unplaced"/>
</dbReference>
<sequence length="253" mass="27619">MTQAWCHYRVLRFLILRLQLKMGGIRKGWQVHISVVKGLSSSNVAKITEVYISGVQWLANFKLSFPSSALSACDCSFEHGLCVWMQGGEDELDWLSRSGPTETPNTGPAGDHTTGKGKYIFIKSSPPSVKGNMAQLKSPLLPPAGEKGYCLTFWYHMFGATVGSLRILLQTVWQQSGNQGDEWLLVQSHVTLQKVHQVILEAAVGGEAGDIAIDDISLISGSCLLKPPSPGLIGLLAFSWSEICIIIALMYLL</sequence>
<feature type="transmembrane region" description="Helical" evidence="2">
    <location>
        <begin position="232"/>
        <end position="252"/>
    </location>
</feature>
<feature type="region of interest" description="Disordered" evidence="1">
    <location>
        <begin position="96"/>
        <end position="115"/>
    </location>
</feature>
<dbReference type="PANTHER" id="PTHR23282:SF150">
    <property type="entry name" value="SI:CH211-106H4.4"/>
    <property type="match status" value="1"/>
</dbReference>
<dbReference type="CDD" id="cd06263">
    <property type="entry name" value="MAM"/>
    <property type="match status" value="1"/>
</dbReference>
<evidence type="ECO:0000259" key="3">
    <source>
        <dbReference type="PROSITE" id="PS50060"/>
    </source>
</evidence>
<evidence type="ECO:0000256" key="2">
    <source>
        <dbReference type="SAM" id="Phobius"/>
    </source>
</evidence>
<dbReference type="AlphaFoldDB" id="A0A3Q3K2K1"/>
<dbReference type="Pfam" id="PF00629">
    <property type="entry name" value="MAM"/>
    <property type="match status" value="1"/>
</dbReference>
<reference evidence="4" key="1">
    <citation type="submission" date="2025-08" db="UniProtKB">
        <authorList>
            <consortium name="Ensembl"/>
        </authorList>
    </citation>
    <scope>IDENTIFICATION</scope>
</reference>
<protein>
    <recommendedName>
        <fullName evidence="3">MAM domain-containing protein</fullName>
    </recommendedName>
</protein>
<dbReference type="SUPFAM" id="SSF49899">
    <property type="entry name" value="Concanavalin A-like lectins/glucanases"/>
    <property type="match status" value="1"/>
</dbReference>
<dbReference type="PANTHER" id="PTHR23282">
    <property type="entry name" value="APICAL ENDOSOMAL GLYCOPROTEIN PRECURSOR"/>
    <property type="match status" value="1"/>
</dbReference>
<keyword evidence="2" id="KW-0812">Transmembrane</keyword>
<evidence type="ECO:0000313" key="5">
    <source>
        <dbReference type="Proteomes" id="UP000261600"/>
    </source>
</evidence>
<dbReference type="InterPro" id="IPR000998">
    <property type="entry name" value="MAM_dom"/>
</dbReference>
<dbReference type="GO" id="GO:0016020">
    <property type="term" value="C:membrane"/>
    <property type="evidence" value="ECO:0007669"/>
    <property type="project" value="InterPro"/>
</dbReference>
<dbReference type="Gene3D" id="2.60.120.200">
    <property type="match status" value="1"/>
</dbReference>
<organism evidence="4 5">
    <name type="scientific">Monopterus albus</name>
    <name type="common">Swamp eel</name>
    <dbReference type="NCBI Taxonomy" id="43700"/>
    <lineage>
        <taxon>Eukaryota</taxon>
        <taxon>Metazoa</taxon>
        <taxon>Chordata</taxon>
        <taxon>Craniata</taxon>
        <taxon>Vertebrata</taxon>
        <taxon>Euteleostomi</taxon>
        <taxon>Actinopterygii</taxon>
        <taxon>Neopterygii</taxon>
        <taxon>Teleostei</taxon>
        <taxon>Neoteleostei</taxon>
        <taxon>Acanthomorphata</taxon>
        <taxon>Anabantaria</taxon>
        <taxon>Synbranchiformes</taxon>
        <taxon>Synbranchidae</taxon>
        <taxon>Monopterus</taxon>
    </lineage>
</organism>
<dbReference type="InterPro" id="IPR013320">
    <property type="entry name" value="ConA-like_dom_sf"/>
</dbReference>
<dbReference type="SMART" id="SM00137">
    <property type="entry name" value="MAM"/>
    <property type="match status" value="1"/>
</dbReference>
<accession>A0A3Q3K2K1</accession>
<keyword evidence="2" id="KW-1133">Transmembrane helix</keyword>
<evidence type="ECO:0000313" key="4">
    <source>
        <dbReference type="Ensembl" id="ENSMALP00000027689.1"/>
    </source>
</evidence>
<dbReference type="InterPro" id="IPR051560">
    <property type="entry name" value="MAM_domain-containing"/>
</dbReference>